<proteinExistence type="predicted"/>
<sequence length="87" mass="9229">MPNSQPSTQTVYGGQTPSKPGHYFSTHPYTSTSSTNGSQAFRDYSLATFMTAPNSTPLVSTRSAQEIEAAHQARAAAQINALAARLP</sequence>
<comment type="caution">
    <text evidence="2">The sequence shown here is derived from an EMBL/GenBank/DDBJ whole genome shotgun (WGS) entry which is preliminary data.</text>
</comment>
<name>A0A553HWQ4_9PEZI</name>
<evidence type="ECO:0000313" key="2">
    <source>
        <dbReference type="EMBL" id="TRX92371.1"/>
    </source>
</evidence>
<accession>A0A553HWQ4</accession>
<dbReference type="Proteomes" id="UP000319160">
    <property type="component" value="Unassembled WGS sequence"/>
</dbReference>
<protein>
    <submittedName>
        <fullName evidence="2">Uncharacterized protein</fullName>
    </submittedName>
</protein>
<feature type="compositionally biased region" description="Polar residues" evidence="1">
    <location>
        <begin position="27"/>
        <end position="37"/>
    </location>
</feature>
<feature type="compositionally biased region" description="Polar residues" evidence="1">
    <location>
        <begin position="1"/>
        <end position="18"/>
    </location>
</feature>
<evidence type="ECO:0000313" key="3">
    <source>
        <dbReference type="Proteomes" id="UP000319160"/>
    </source>
</evidence>
<evidence type="ECO:0000256" key="1">
    <source>
        <dbReference type="SAM" id="MobiDB-lite"/>
    </source>
</evidence>
<gene>
    <name evidence="2" type="ORF">FHL15_006757</name>
</gene>
<dbReference type="EMBL" id="VFLP01000037">
    <property type="protein sequence ID" value="TRX92371.1"/>
    <property type="molecule type" value="Genomic_DNA"/>
</dbReference>
<reference evidence="3" key="1">
    <citation type="submission" date="2019-06" db="EMBL/GenBank/DDBJ databases">
        <title>Draft genome sequence of the griseofulvin-producing fungus Xylaria cubensis strain G536.</title>
        <authorList>
            <person name="Mead M.E."/>
            <person name="Raja H.A."/>
            <person name="Steenwyk J.L."/>
            <person name="Knowles S.L."/>
            <person name="Oberlies N.H."/>
            <person name="Rokas A."/>
        </authorList>
    </citation>
    <scope>NUCLEOTIDE SEQUENCE [LARGE SCALE GENOMIC DNA]</scope>
    <source>
        <strain evidence="3">G536</strain>
    </source>
</reference>
<organism evidence="2 3">
    <name type="scientific">Xylaria flabelliformis</name>
    <dbReference type="NCBI Taxonomy" id="2512241"/>
    <lineage>
        <taxon>Eukaryota</taxon>
        <taxon>Fungi</taxon>
        <taxon>Dikarya</taxon>
        <taxon>Ascomycota</taxon>
        <taxon>Pezizomycotina</taxon>
        <taxon>Sordariomycetes</taxon>
        <taxon>Xylariomycetidae</taxon>
        <taxon>Xylariales</taxon>
        <taxon>Xylariaceae</taxon>
        <taxon>Xylaria</taxon>
    </lineage>
</organism>
<dbReference type="OrthoDB" id="4768990at2759"/>
<keyword evidence="3" id="KW-1185">Reference proteome</keyword>
<feature type="region of interest" description="Disordered" evidence="1">
    <location>
        <begin position="1"/>
        <end position="37"/>
    </location>
</feature>
<dbReference type="AlphaFoldDB" id="A0A553HWQ4"/>